<feature type="transmembrane region" description="Helical" evidence="1">
    <location>
        <begin position="20"/>
        <end position="37"/>
    </location>
</feature>
<name>A0ABT9BP89_9MICO</name>
<keyword evidence="1" id="KW-1133">Transmembrane helix</keyword>
<feature type="transmembrane region" description="Helical" evidence="1">
    <location>
        <begin position="145"/>
        <end position="167"/>
    </location>
</feature>
<proteinExistence type="predicted"/>
<dbReference type="EMBL" id="JAUQUB010000002">
    <property type="protein sequence ID" value="MDO7882840.1"/>
    <property type="molecule type" value="Genomic_DNA"/>
</dbReference>
<gene>
    <name evidence="2" type="ORF">Q5716_11445</name>
</gene>
<keyword evidence="3" id="KW-1185">Reference proteome</keyword>
<keyword evidence="1" id="KW-0812">Transmembrane</keyword>
<sequence>MSPAAQRLELVALTGPGTRVLIWGYVVTMAALALWSLDEVVSPLPTLHGIAILVAVGVLLTLDRAEPMSRTTAIVVAAAWVATAVLISWQLREPGGHSQWYYGAGTVSMFFVGLRGRQVISWLGFAALSAVIAAATVSMGFGPVVAVLLIGKQLPILLVSTLFVYGLRRTSASILRLSAETSTRAAVEAAQLATTAERNARLAELDAIATPLLARIVSGEPLTAEDRLDFAVAEAQLRDGLRARALVAPEVVEAARDARRRGIEVVLLDDLYPAEADPAVLDSVRSRVAEALRSATDGRVVARLLPEGRDEIATILVDGLGMQRRDVVLAG</sequence>
<evidence type="ECO:0000313" key="2">
    <source>
        <dbReference type="EMBL" id="MDO7882840.1"/>
    </source>
</evidence>
<dbReference type="Proteomes" id="UP001241072">
    <property type="component" value="Unassembled WGS sequence"/>
</dbReference>
<comment type="caution">
    <text evidence="2">The sequence shown here is derived from an EMBL/GenBank/DDBJ whole genome shotgun (WGS) entry which is preliminary data.</text>
</comment>
<organism evidence="2 3">
    <name type="scientific">Antiquaquibacter soli</name>
    <dbReference type="NCBI Taxonomy" id="3064523"/>
    <lineage>
        <taxon>Bacteria</taxon>
        <taxon>Bacillati</taxon>
        <taxon>Actinomycetota</taxon>
        <taxon>Actinomycetes</taxon>
        <taxon>Micrococcales</taxon>
        <taxon>Microbacteriaceae</taxon>
        <taxon>Antiquaquibacter</taxon>
    </lineage>
</organism>
<reference evidence="2 3" key="1">
    <citation type="submission" date="2023-07" db="EMBL/GenBank/DDBJ databases">
        <title>Protaetiibacter sp. nov WY-16 isolated from soil.</title>
        <authorList>
            <person name="Liu B."/>
            <person name="Wan Y."/>
        </authorList>
    </citation>
    <scope>NUCLEOTIDE SEQUENCE [LARGE SCALE GENOMIC DNA]</scope>
    <source>
        <strain evidence="2 3">WY-16</strain>
    </source>
</reference>
<feature type="transmembrane region" description="Helical" evidence="1">
    <location>
        <begin position="119"/>
        <end position="139"/>
    </location>
</feature>
<evidence type="ECO:0000256" key="1">
    <source>
        <dbReference type="SAM" id="Phobius"/>
    </source>
</evidence>
<accession>A0ABT9BP89</accession>
<feature type="transmembrane region" description="Helical" evidence="1">
    <location>
        <begin position="74"/>
        <end position="92"/>
    </location>
</feature>
<keyword evidence="1" id="KW-0472">Membrane</keyword>
<protein>
    <submittedName>
        <fullName evidence="2">Uncharacterized protein</fullName>
    </submittedName>
</protein>
<feature type="transmembrane region" description="Helical" evidence="1">
    <location>
        <begin position="98"/>
        <end position="114"/>
    </location>
</feature>
<dbReference type="RefSeq" id="WP_305003272.1">
    <property type="nucleotide sequence ID" value="NZ_JAUQUB010000002.1"/>
</dbReference>
<feature type="transmembrane region" description="Helical" evidence="1">
    <location>
        <begin position="43"/>
        <end position="62"/>
    </location>
</feature>
<evidence type="ECO:0000313" key="3">
    <source>
        <dbReference type="Proteomes" id="UP001241072"/>
    </source>
</evidence>